<accession>A0A139H058</accession>
<dbReference type="AlphaFoldDB" id="A0A139H058"/>
<dbReference type="OrthoDB" id="2582433at2759"/>
<name>A0A139H058_9PEZI</name>
<dbReference type="STRING" id="321146.A0A139H058"/>
<evidence type="ECO:0000256" key="1">
    <source>
        <dbReference type="SAM" id="SignalP"/>
    </source>
</evidence>
<protein>
    <submittedName>
        <fullName evidence="2">Uncharacterized protein</fullName>
    </submittedName>
</protein>
<feature type="signal peptide" evidence="1">
    <location>
        <begin position="1"/>
        <end position="19"/>
    </location>
</feature>
<dbReference type="EMBL" id="LFZN01000197">
    <property type="protein sequence ID" value="KXS95845.1"/>
    <property type="molecule type" value="Genomic_DNA"/>
</dbReference>
<keyword evidence="3" id="KW-1185">Reference proteome</keyword>
<comment type="caution">
    <text evidence="2">The sequence shown here is derived from an EMBL/GenBank/DDBJ whole genome shotgun (WGS) entry which is preliminary data.</text>
</comment>
<sequence length="179" mass="20120">MNVKSGLVLILELVKLVLLLNFRLASEKRILCRARGRTQSHAIAEVRSNDLINRHAAGYDVTVLLMNGYCRYPRTAKTYPYSPTLNLMVQTAINTLKDVQRGLKLHNAFIHRTFGDDEVWFGVLYFLIALMDKWICLVTGRQVAGLINSSNPVLRLSICLSLAYSLISNVFLDSVAPPL</sequence>
<dbReference type="Proteomes" id="UP000070133">
    <property type="component" value="Unassembled WGS sequence"/>
</dbReference>
<evidence type="ECO:0000313" key="2">
    <source>
        <dbReference type="EMBL" id="KXS95845.1"/>
    </source>
</evidence>
<keyword evidence="1" id="KW-0732">Signal</keyword>
<reference evidence="2 3" key="1">
    <citation type="submission" date="2015-07" db="EMBL/GenBank/DDBJ databases">
        <title>Comparative genomics of the Sigatoka disease complex on banana suggests a link between parallel evolutionary changes in Pseudocercospora fijiensis and Pseudocercospora eumusae and increased virulence on the banana host.</title>
        <authorList>
            <person name="Chang T.-C."/>
            <person name="Salvucci A."/>
            <person name="Crous P.W."/>
            <person name="Stergiopoulos I."/>
        </authorList>
    </citation>
    <scope>NUCLEOTIDE SEQUENCE [LARGE SCALE GENOMIC DNA]</scope>
    <source>
        <strain evidence="2 3">CBS 114824</strain>
    </source>
</reference>
<proteinExistence type="predicted"/>
<organism evidence="2 3">
    <name type="scientific">Pseudocercospora eumusae</name>
    <dbReference type="NCBI Taxonomy" id="321146"/>
    <lineage>
        <taxon>Eukaryota</taxon>
        <taxon>Fungi</taxon>
        <taxon>Dikarya</taxon>
        <taxon>Ascomycota</taxon>
        <taxon>Pezizomycotina</taxon>
        <taxon>Dothideomycetes</taxon>
        <taxon>Dothideomycetidae</taxon>
        <taxon>Mycosphaerellales</taxon>
        <taxon>Mycosphaerellaceae</taxon>
        <taxon>Pseudocercospora</taxon>
    </lineage>
</organism>
<feature type="chain" id="PRO_5007806178" evidence="1">
    <location>
        <begin position="20"/>
        <end position="179"/>
    </location>
</feature>
<gene>
    <name evidence="2" type="ORF">AC578_1196</name>
</gene>
<evidence type="ECO:0000313" key="3">
    <source>
        <dbReference type="Proteomes" id="UP000070133"/>
    </source>
</evidence>